<protein>
    <submittedName>
        <fullName evidence="1">YD repeat-containing protein</fullName>
    </submittedName>
</protein>
<dbReference type="RefSeq" id="WP_106594426.1">
    <property type="nucleotide sequence ID" value="NZ_PYAS01000002.1"/>
</dbReference>
<reference evidence="1 2" key="1">
    <citation type="submission" date="2018-03" db="EMBL/GenBank/DDBJ databases">
        <title>Genomic Encyclopedia of Archaeal and Bacterial Type Strains, Phase II (KMG-II): from individual species to whole genera.</title>
        <authorList>
            <person name="Goeker M."/>
        </authorList>
    </citation>
    <scope>NUCLEOTIDE SEQUENCE [LARGE SCALE GENOMIC DNA]</scope>
    <source>
        <strain evidence="1 2">DSM 29057</strain>
    </source>
</reference>
<accession>A0A2P8GG05</accession>
<gene>
    <name evidence="1" type="ORF">CLV60_102564</name>
</gene>
<name>A0A2P8GG05_9BACT</name>
<evidence type="ECO:0000313" key="2">
    <source>
        <dbReference type="Proteomes" id="UP000241964"/>
    </source>
</evidence>
<sequence>MNSFQTAGKALKGLALDALLTGCQNDPLAPSPNAASSINNNKNAKITADVFLVKDGENSLQYLKFGKFAGKLWKVYGSYDYTEYSYDDGSGDLWITSKKYAKVNNKLTNHKTYHIVNGRCVASKDLTSKFTYEYKYNSQGSLIEIKRHFGAHVLTQQFSYKTTLPNTQRLDKITYIGESGPFMEYKFSYSAFQDKYFLNPYHTQLDKYLRIFGTLSDKLVQTVITDYLDGTASSNNYTYTLNADGYVTTRTDTYYASIYEPAFDISTDSLSYVTAWPGL</sequence>
<proteinExistence type="predicted"/>
<dbReference type="OrthoDB" id="951589at2"/>
<organism evidence="1 2">
    <name type="scientific">Dyadobacter jiangsuensis</name>
    <dbReference type="NCBI Taxonomy" id="1591085"/>
    <lineage>
        <taxon>Bacteria</taxon>
        <taxon>Pseudomonadati</taxon>
        <taxon>Bacteroidota</taxon>
        <taxon>Cytophagia</taxon>
        <taxon>Cytophagales</taxon>
        <taxon>Spirosomataceae</taxon>
        <taxon>Dyadobacter</taxon>
    </lineage>
</organism>
<dbReference type="AlphaFoldDB" id="A0A2P8GG05"/>
<dbReference type="Proteomes" id="UP000241964">
    <property type="component" value="Unassembled WGS sequence"/>
</dbReference>
<dbReference type="EMBL" id="PYAS01000002">
    <property type="protein sequence ID" value="PSL32845.1"/>
    <property type="molecule type" value="Genomic_DNA"/>
</dbReference>
<comment type="caution">
    <text evidence="1">The sequence shown here is derived from an EMBL/GenBank/DDBJ whole genome shotgun (WGS) entry which is preliminary data.</text>
</comment>
<keyword evidence="2" id="KW-1185">Reference proteome</keyword>
<evidence type="ECO:0000313" key="1">
    <source>
        <dbReference type="EMBL" id="PSL32845.1"/>
    </source>
</evidence>